<comment type="caution">
    <text evidence="2">The sequence shown here is derived from an EMBL/GenBank/DDBJ whole genome shotgun (WGS) entry which is preliminary data.</text>
</comment>
<feature type="transmembrane region" description="Helical" evidence="1">
    <location>
        <begin position="57"/>
        <end position="78"/>
    </location>
</feature>
<proteinExistence type="predicted"/>
<organism evidence="2 3">
    <name type="scientific">Nocardia macrotermitis</name>
    <dbReference type="NCBI Taxonomy" id="2585198"/>
    <lineage>
        <taxon>Bacteria</taxon>
        <taxon>Bacillati</taxon>
        <taxon>Actinomycetota</taxon>
        <taxon>Actinomycetes</taxon>
        <taxon>Mycobacteriales</taxon>
        <taxon>Nocardiaceae</taxon>
        <taxon>Nocardia</taxon>
    </lineage>
</organism>
<feature type="transmembrane region" description="Helical" evidence="1">
    <location>
        <begin position="20"/>
        <end position="45"/>
    </location>
</feature>
<dbReference type="AlphaFoldDB" id="A0A7K0D290"/>
<protein>
    <submittedName>
        <fullName evidence="2">Uncharacterized protein</fullName>
    </submittedName>
</protein>
<feature type="transmembrane region" description="Helical" evidence="1">
    <location>
        <begin position="85"/>
        <end position="104"/>
    </location>
</feature>
<dbReference type="OrthoDB" id="3699727at2"/>
<sequence>MTAPTIGRTESSAEEQRPGYLLAGVALAVLLVFNGLLTFAVEVLYLPSYIGATPFPISALFAAVINLVLVMGMATVVSSPAMMSLPVLVWLVGFVVCLTTGPGGDVILTDSWTTPLFLACGVIPAGGYLFWRGYVLPARNAGKAARR</sequence>
<gene>
    <name evidence="2" type="ORF">NRB20_29380</name>
</gene>
<evidence type="ECO:0000256" key="1">
    <source>
        <dbReference type="SAM" id="Phobius"/>
    </source>
</evidence>
<dbReference type="RefSeq" id="WP_153410598.1">
    <property type="nucleotide sequence ID" value="NZ_WEGK01000005.1"/>
</dbReference>
<reference evidence="2 3" key="1">
    <citation type="submission" date="2019-10" db="EMBL/GenBank/DDBJ databases">
        <title>Nocardia macrotermitis sp. nov. and Nocardia aurantia sp. nov., isolated from the gut of fungus growing-termite Macrotermes natalensis.</title>
        <authorList>
            <person name="Benndorf R."/>
            <person name="Schwitalla J."/>
            <person name="Martin K."/>
            <person name="De Beer W."/>
            <person name="Kaster A.-K."/>
            <person name="Vollmers J."/>
            <person name="Poulsen M."/>
            <person name="Beemelmanns C."/>
        </authorList>
    </citation>
    <scope>NUCLEOTIDE SEQUENCE [LARGE SCALE GENOMIC DNA]</scope>
    <source>
        <strain evidence="2 3">RB20</strain>
    </source>
</reference>
<dbReference type="Proteomes" id="UP000438448">
    <property type="component" value="Unassembled WGS sequence"/>
</dbReference>
<accession>A0A7K0D290</accession>
<evidence type="ECO:0000313" key="2">
    <source>
        <dbReference type="EMBL" id="MQY19843.1"/>
    </source>
</evidence>
<keyword evidence="3" id="KW-1185">Reference proteome</keyword>
<keyword evidence="1" id="KW-0472">Membrane</keyword>
<keyword evidence="1" id="KW-0812">Transmembrane</keyword>
<name>A0A7K0D290_9NOCA</name>
<evidence type="ECO:0000313" key="3">
    <source>
        <dbReference type="Proteomes" id="UP000438448"/>
    </source>
</evidence>
<keyword evidence="1" id="KW-1133">Transmembrane helix</keyword>
<dbReference type="EMBL" id="WEGK01000005">
    <property type="protein sequence ID" value="MQY19843.1"/>
    <property type="molecule type" value="Genomic_DNA"/>
</dbReference>
<feature type="transmembrane region" description="Helical" evidence="1">
    <location>
        <begin position="116"/>
        <end position="137"/>
    </location>
</feature>